<evidence type="ECO:0000256" key="1">
    <source>
        <dbReference type="SAM" id="MobiDB-lite"/>
    </source>
</evidence>
<evidence type="ECO:0000313" key="3">
    <source>
        <dbReference type="Proteomes" id="UP000501128"/>
    </source>
</evidence>
<name>A0A7L5DQP4_9BACT</name>
<evidence type="ECO:0000313" key="2">
    <source>
        <dbReference type="EMBL" id="QJD79553.1"/>
    </source>
</evidence>
<organism evidence="2 3">
    <name type="scientific">Spirosoma rhododendri</name>
    <dbReference type="NCBI Taxonomy" id="2728024"/>
    <lineage>
        <taxon>Bacteria</taxon>
        <taxon>Pseudomonadati</taxon>
        <taxon>Bacteroidota</taxon>
        <taxon>Cytophagia</taxon>
        <taxon>Cytophagales</taxon>
        <taxon>Cytophagaceae</taxon>
        <taxon>Spirosoma</taxon>
    </lineage>
</organism>
<dbReference type="AlphaFoldDB" id="A0A7L5DQP4"/>
<dbReference type="Proteomes" id="UP000501128">
    <property type="component" value="Chromosome"/>
</dbReference>
<proteinExistence type="predicted"/>
<protein>
    <submittedName>
        <fullName evidence="2">Uncharacterized protein</fullName>
    </submittedName>
</protein>
<accession>A0A7L5DQP4</accession>
<feature type="compositionally biased region" description="Pro residues" evidence="1">
    <location>
        <begin position="175"/>
        <end position="185"/>
    </location>
</feature>
<dbReference type="KEGG" id="srho:HH216_14875"/>
<keyword evidence="3" id="KW-1185">Reference proteome</keyword>
<feature type="region of interest" description="Disordered" evidence="1">
    <location>
        <begin position="165"/>
        <end position="191"/>
    </location>
</feature>
<dbReference type="EMBL" id="CP051677">
    <property type="protein sequence ID" value="QJD79553.1"/>
    <property type="molecule type" value="Genomic_DNA"/>
</dbReference>
<dbReference type="RefSeq" id="WP_169551517.1">
    <property type="nucleotide sequence ID" value="NZ_CP051677.1"/>
</dbReference>
<reference evidence="2 3" key="1">
    <citation type="submission" date="2020-04" db="EMBL/GenBank/DDBJ databases">
        <title>Genome sequencing of novel species.</title>
        <authorList>
            <person name="Heo J."/>
            <person name="Kim S.-J."/>
            <person name="Kim J.-S."/>
            <person name="Hong S.-B."/>
            <person name="Kwon S.-W."/>
        </authorList>
    </citation>
    <scope>NUCLEOTIDE SEQUENCE [LARGE SCALE GENOMIC DNA]</scope>
    <source>
        <strain evidence="2 3">CJU-R4</strain>
    </source>
</reference>
<gene>
    <name evidence="2" type="ORF">HH216_14875</name>
</gene>
<sequence length="191" mass="21827">MTEQDYIDYFTDLATKNLAIGHTPDRPRFYVIHDNNMSELTNAMRNLRVPALLIDQYYDDIDRTQDNPRLRISGGLNVLVKCNTGDTKDVRRAREEARQIARQFLNRMFNDSRTPGSVLCRQGRAVTVSTQYQGEPMADMQNYAGWGYPFEWTVAQNVAVVNNEWDDLRPKPAPEPEPVPAPQPAPVLSQD</sequence>